<evidence type="ECO:0000256" key="2">
    <source>
        <dbReference type="ARBA" id="ARBA00022723"/>
    </source>
</evidence>
<organism evidence="6 7">
    <name type="scientific">Desulfoferula mesophila</name>
    <dbReference type="NCBI Taxonomy" id="3058419"/>
    <lineage>
        <taxon>Bacteria</taxon>
        <taxon>Pseudomonadati</taxon>
        <taxon>Thermodesulfobacteriota</taxon>
        <taxon>Desulfarculia</taxon>
        <taxon>Desulfarculales</taxon>
        <taxon>Desulfarculaceae</taxon>
        <taxon>Desulfoferula</taxon>
    </lineage>
</organism>
<dbReference type="RefSeq" id="WP_338603623.1">
    <property type="nucleotide sequence ID" value="NZ_AP028679.1"/>
</dbReference>
<protein>
    <submittedName>
        <fullName evidence="6">Creatininase</fullName>
    </submittedName>
</protein>
<evidence type="ECO:0000313" key="6">
    <source>
        <dbReference type="EMBL" id="BEQ16997.1"/>
    </source>
</evidence>
<dbReference type="InterPro" id="IPR024087">
    <property type="entry name" value="Creatininase-like_sf"/>
</dbReference>
<comment type="similarity">
    <text evidence="5">Belongs to the creatininase superfamily.</text>
</comment>
<dbReference type="SUPFAM" id="SSF102215">
    <property type="entry name" value="Creatininase"/>
    <property type="match status" value="1"/>
</dbReference>
<dbReference type="PANTHER" id="PTHR35005">
    <property type="entry name" value="3-DEHYDRO-SCYLLO-INOSOSE HYDROLASE"/>
    <property type="match status" value="1"/>
</dbReference>
<sequence length="267" mass="29036">MSRKKLMEEMTWTELREAMASADTALIPTGSVEVEGPHLPLAVDSIVAMEVARRVADATEGVIVAPLFNVTYSSWHGAFSGTLSLTMPTLMTVMSQICRDLCRHGFKRLFFINSHIGNDASIWNTANDLTAEGLARVGMVSIWPLASEMGQHMSELKENSFLHAGEIMTSVVMAIRPDLVDMSQAVTEYLKPKSEGYQPLLSSKSKVGGRVISIYHTSEELTQSGVMGNPSQASADKGEMIIGNMVEYISQAVDEFRQVPLPPGIGA</sequence>
<comment type="cofactor">
    <cofactor evidence="1">
        <name>Zn(2+)</name>
        <dbReference type="ChEBI" id="CHEBI:29105"/>
    </cofactor>
</comment>
<dbReference type="GO" id="GO:0046872">
    <property type="term" value="F:metal ion binding"/>
    <property type="evidence" value="ECO:0007669"/>
    <property type="project" value="UniProtKB-KW"/>
</dbReference>
<evidence type="ECO:0000313" key="7">
    <source>
        <dbReference type="Proteomes" id="UP001366166"/>
    </source>
</evidence>
<gene>
    <name evidence="6" type="ORF">FAK_40630</name>
</gene>
<dbReference type="GO" id="GO:0009231">
    <property type="term" value="P:riboflavin biosynthetic process"/>
    <property type="evidence" value="ECO:0007669"/>
    <property type="project" value="TreeGrafter"/>
</dbReference>
<dbReference type="EMBL" id="AP028679">
    <property type="protein sequence ID" value="BEQ16997.1"/>
    <property type="molecule type" value="Genomic_DNA"/>
</dbReference>
<dbReference type="GO" id="GO:0016811">
    <property type="term" value="F:hydrolase activity, acting on carbon-nitrogen (but not peptide) bonds, in linear amides"/>
    <property type="evidence" value="ECO:0007669"/>
    <property type="project" value="TreeGrafter"/>
</dbReference>
<dbReference type="Proteomes" id="UP001366166">
    <property type="component" value="Chromosome"/>
</dbReference>
<keyword evidence="4" id="KW-0862">Zinc</keyword>
<evidence type="ECO:0000256" key="5">
    <source>
        <dbReference type="ARBA" id="ARBA00024029"/>
    </source>
</evidence>
<dbReference type="PANTHER" id="PTHR35005:SF1">
    <property type="entry name" value="2-AMINO-5-FORMYLAMINO-6-RIBOSYLAMINOPYRIMIDIN-4(3H)-ONE 5'-MONOPHOSPHATE DEFORMYLASE"/>
    <property type="match status" value="1"/>
</dbReference>
<dbReference type="KEGG" id="dmp:FAK_40630"/>
<name>A0AAU9F4C7_9BACT</name>
<accession>A0AAU9F4C7</accession>
<evidence type="ECO:0000256" key="3">
    <source>
        <dbReference type="ARBA" id="ARBA00022801"/>
    </source>
</evidence>
<keyword evidence="3" id="KW-0378">Hydrolase</keyword>
<dbReference type="InterPro" id="IPR003785">
    <property type="entry name" value="Creatininase/forma_Hydrolase"/>
</dbReference>
<evidence type="ECO:0000256" key="1">
    <source>
        <dbReference type="ARBA" id="ARBA00001947"/>
    </source>
</evidence>
<dbReference type="AlphaFoldDB" id="A0AAU9F4C7"/>
<keyword evidence="2" id="KW-0479">Metal-binding</keyword>
<keyword evidence="7" id="KW-1185">Reference proteome</keyword>
<dbReference type="Gene3D" id="3.40.50.10310">
    <property type="entry name" value="Creatininase"/>
    <property type="match status" value="1"/>
</dbReference>
<proteinExistence type="inferred from homology"/>
<evidence type="ECO:0000256" key="4">
    <source>
        <dbReference type="ARBA" id="ARBA00022833"/>
    </source>
</evidence>
<reference evidence="7" key="1">
    <citation type="journal article" date="2023" name="Arch. Microbiol.">
        <title>Desulfoferula mesophilus gen. nov. sp. nov., a mesophilic sulfate-reducing bacterium isolated from a brackish lake sediment.</title>
        <authorList>
            <person name="Watanabe T."/>
            <person name="Yabe T."/>
            <person name="Tsuji J.M."/>
            <person name="Fukui M."/>
        </authorList>
    </citation>
    <scope>NUCLEOTIDE SEQUENCE [LARGE SCALE GENOMIC DNA]</scope>
    <source>
        <strain evidence="7">12FAK</strain>
    </source>
</reference>
<dbReference type="Pfam" id="PF02633">
    <property type="entry name" value="Creatininase"/>
    <property type="match status" value="1"/>
</dbReference>